<evidence type="ECO:0000256" key="6">
    <source>
        <dbReference type="SAM" id="MobiDB-lite"/>
    </source>
</evidence>
<dbReference type="GO" id="GO:0006355">
    <property type="term" value="P:regulation of DNA-templated transcription"/>
    <property type="evidence" value="ECO:0007669"/>
    <property type="project" value="TreeGrafter"/>
</dbReference>
<dbReference type="PROSITE" id="PS01359">
    <property type="entry name" value="ZF_PHD_1"/>
    <property type="match status" value="1"/>
</dbReference>
<feature type="domain" description="PHD-type" evidence="7">
    <location>
        <begin position="854"/>
        <end position="904"/>
    </location>
</feature>
<evidence type="ECO:0000256" key="4">
    <source>
        <dbReference type="ARBA" id="ARBA00022853"/>
    </source>
</evidence>
<feature type="compositionally biased region" description="Basic residues" evidence="6">
    <location>
        <begin position="178"/>
        <end position="189"/>
    </location>
</feature>
<dbReference type="OrthoDB" id="419183at2759"/>
<dbReference type="Gene3D" id="3.30.40.10">
    <property type="entry name" value="Zinc/RING finger domain, C3HC4 (zinc finger)"/>
    <property type="match status" value="1"/>
</dbReference>
<dbReference type="PANTHER" id="PTHR46462">
    <property type="entry name" value="UPSET, ISOFORM A"/>
    <property type="match status" value="1"/>
</dbReference>
<dbReference type="PANTHER" id="PTHR46462:SF3">
    <property type="entry name" value="UPSET, ISOFORM A"/>
    <property type="match status" value="1"/>
</dbReference>
<name>A0A2T7A823_TUBBO</name>
<feature type="compositionally biased region" description="Low complexity" evidence="6">
    <location>
        <begin position="19"/>
        <end position="48"/>
    </location>
</feature>
<feature type="compositionally biased region" description="Polar residues" evidence="6">
    <location>
        <begin position="49"/>
        <end position="76"/>
    </location>
</feature>
<keyword evidence="1" id="KW-0479">Metal-binding</keyword>
<dbReference type="Proteomes" id="UP000244722">
    <property type="component" value="Unassembled WGS sequence"/>
</dbReference>
<evidence type="ECO:0000259" key="7">
    <source>
        <dbReference type="PROSITE" id="PS50016"/>
    </source>
</evidence>
<feature type="region of interest" description="Disordered" evidence="6">
    <location>
        <begin position="1"/>
        <end position="93"/>
    </location>
</feature>
<feature type="compositionally biased region" description="Polar residues" evidence="6">
    <location>
        <begin position="190"/>
        <end position="201"/>
    </location>
</feature>
<gene>
    <name evidence="8" type="ORF">B9Z19DRAFT_707446</name>
</gene>
<evidence type="ECO:0000313" key="9">
    <source>
        <dbReference type="Proteomes" id="UP000244722"/>
    </source>
</evidence>
<dbReference type="InterPro" id="IPR013083">
    <property type="entry name" value="Znf_RING/FYVE/PHD"/>
</dbReference>
<feature type="compositionally biased region" description="Basic and acidic residues" evidence="6">
    <location>
        <begin position="212"/>
        <end position="223"/>
    </location>
</feature>
<keyword evidence="4" id="KW-0156">Chromatin regulator</keyword>
<dbReference type="PROSITE" id="PS50016">
    <property type="entry name" value="ZF_PHD_2"/>
    <property type="match status" value="1"/>
</dbReference>
<feature type="region of interest" description="Disordered" evidence="6">
    <location>
        <begin position="113"/>
        <end position="238"/>
    </location>
</feature>
<feature type="compositionally biased region" description="Acidic residues" evidence="6">
    <location>
        <begin position="527"/>
        <end position="551"/>
    </location>
</feature>
<dbReference type="Pfam" id="PF00628">
    <property type="entry name" value="PHD"/>
    <property type="match status" value="1"/>
</dbReference>
<keyword evidence="9" id="KW-1185">Reference proteome</keyword>
<feature type="region of interest" description="Disordered" evidence="6">
    <location>
        <begin position="827"/>
        <end position="846"/>
    </location>
</feature>
<dbReference type="InterPro" id="IPR019787">
    <property type="entry name" value="Znf_PHD-finger"/>
</dbReference>
<dbReference type="EMBL" id="NESQ01000006">
    <property type="protein sequence ID" value="PUU83891.1"/>
    <property type="molecule type" value="Genomic_DNA"/>
</dbReference>
<sequence>MHQSGINWNMNPQQRGFTNSNNVPASSPAPSLRRSTSSTLETNRRSSLQSKQQFSPQLKWHNTLQQDFTAQKGQTAHSEKNLSPPVNVRKRHSGSFDKIDAIILSRVDRIPETDSLSPVEPSQRLSSSPLPSPSKRQRALGTSAKTPTKANQLSGQSGNVKSSGSGMQTPPPSSTATARKRGRPQKKKSFQNSITSTTQVLSPPHTSPTKPSDGDGRSLRDKGNLQTPVPDIRFPSSVPDTFDEYLSREDAWSGGLDYTNGMGVVSTEGESSDAYDWSSMRANVSDVSIDGLDVFGSLVRDGQSSPLYDDPSDSIHFSFPDFDDDLLEKSILPLDVDPNLIFSSAATSVASSMRTDDIRETVTLGAASQPYQHQHLQHLREQELELQRQRMQQEKLMKERRRQERAVTASGGRGGGGGSQRSLLKHSMSDSLLSRPIRRPTTKAADFDAAVTRNSVASARKAGLEKRNATPPPVPPPRSARKEHTGRAPRGQGPITVKAPRMRTEVALAISPGGRAKMETTIVYESSDTEADEVQTWDSFEESDSSFDDDEPRGLGPDGKEYIVYRERNRLGPVLEGGNALQKRGGTVSEKPAYTGPPPRTPTRRSPIKPVRLASSTGKKGFKGFAANTAAAATATSGRLDSSPRLPTPLRSSPPASIGRYLGESVRRASGSSFSSSRVSALGTPTLGSMHEVSDESEAETVVDGTDIVNLAEDEDEEDDGDAMVALKKVLLERRRSEASLDRTPTKARPGSAVKPKFFSSGSSTTSQGQRSVARHSQIHPGLLRTSTVKKKLFVDQAAIGNSIVRPRHKMADGGFPEAGTSLLVAPGSGHLTPVKQRSRSGSREEDIIAEEDSTRCICKKTNEQEGATMVQCDSCNNWLHMKCIGYNRKTLPKVFVCGFCAAPTPQAKNRVTRRAAPTMPANGGDLSPQLRSSRGCRVSRQ</sequence>
<dbReference type="AlphaFoldDB" id="A0A2T7A823"/>
<feature type="region of interest" description="Disordered" evidence="6">
    <location>
        <begin position="738"/>
        <end position="781"/>
    </location>
</feature>
<dbReference type="GO" id="GO:0034967">
    <property type="term" value="C:Set3 complex"/>
    <property type="evidence" value="ECO:0007669"/>
    <property type="project" value="TreeGrafter"/>
</dbReference>
<dbReference type="SMART" id="SM00249">
    <property type="entry name" value="PHD"/>
    <property type="match status" value="1"/>
</dbReference>
<evidence type="ECO:0000313" key="8">
    <source>
        <dbReference type="EMBL" id="PUU83891.1"/>
    </source>
</evidence>
<accession>A0A2T7A823</accession>
<dbReference type="STRING" id="42251.A0A2T7A823"/>
<dbReference type="InterPro" id="IPR011011">
    <property type="entry name" value="Znf_FYVE_PHD"/>
</dbReference>
<evidence type="ECO:0000256" key="5">
    <source>
        <dbReference type="PROSITE-ProRule" id="PRU00146"/>
    </source>
</evidence>
<evidence type="ECO:0000256" key="1">
    <source>
        <dbReference type="ARBA" id="ARBA00022723"/>
    </source>
</evidence>
<evidence type="ECO:0000256" key="3">
    <source>
        <dbReference type="ARBA" id="ARBA00022833"/>
    </source>
</evidence>
<dbReference type="GO" id="GO:0008270">
    <property type="term" value="F:zinc ion binding"/>
    <property type="evidence" value="ECO:0007669"/>
    <property type="project" value="UniProtKB-KW"/>
</dbReference>
<proteinExistence type="predicted"/>
<feature type="region of interest" description="Disordered" evidence="6">
    <location>
        <begin position="388"/>
        <end position="498"/>
    </location>
</feature>
<reference evidence="8 9" key="1">
    <citation type="submission" date="2017-04" db="EMBL/GenBank/DDBJ databases">
        <title>Draft genome sequence of Tuber borchii Vittad., a whitish edible truffle.</title>
        <authorList>
            <consortium name="DOE Joint Genome Institute"/>
            <person name="Murat C."/>
            <person name="Kuo A."/>
            <person name="Barry K.W."/>
            <person name="Clum A."/>
            <person name="Dockter R.B."/>
            <person name="Fauchery L."/>
            <person name="Iotti M."/>
            <person name="Kohler A."/>
            <person name="Labutti K."/>
            <person name="Lindquist E.A."/>
            <person name="Lipzen A."/>
            <person name="Ohm R.A."/>
            <person name="Wang M."/>
            <person name="Grigoriev I.V."/>
            <person name="Zambonelli A."/>
            <person name="Martin F.M."/>
        </authorList>
    </citation>
    <scope>NUCLEOTIDE SEQUENCE [LARGE SCALE GENOMIC DNA]</scope>
    <source>
        <strain evidence="8 9">Tbo3840</strain>
    </source>
</reference>
<dbReference type="SUPFAM" id="SSF57903">
    <property type="entry name" value="FYVE/PHD zinc finger"/>
    <property type="match status" value="1"/>
</dbReference>
<feature type="compositionally biased region" description="Low complexity" evidence="6">
    <location>
        <begin position="634"/>
        <end position="657"/>
    </location>
</feature>
<dbReference type="InterPro" id="IPR019786">
    <property type="entry name" value="Zinc_finger_PHD-type_CS"/>
</dbReference>
<feature type="compositionally biased region" description="Polar residues" evidence="6">
    <location>
        <begin position="1"/>
        <end position="18"/>
    </location>
</feature>
<feature type="compositionally biased region" description="Basic and acidic residues" evidence="6">
    <location>
        <begin position="388"/>
        <end position="405"/>
    </location>
</feature>
<feature type="region of interest" description="Disordered" evidence="6">
    <location>
        <begin position="634"/>
        <end position="658"/>
    </location>
</feature>
<feature type="region of interest" description="Disordered" evidence="6">
    <location>
        <begin position="576"/>
        <end position="608"/>
    </location>
</feature>
<feature type="compositionally biased region" description="Low complexity" evidence="6">
    <location>
        <begin position="758"/>
        <end position="770"/>
    </location>
</feature>
<protein>
    <recommendedName>
        <fullName evidence="7">PHD-type domain-containing protein</fullName>
    </recommendedName>
</protein>
<keyword evidence="2 5" id="KW-0863">Zinc-finger</keyword>
<organism evidence="8 9">
    <name type="scientific">Tuber borchii</name>
    <name type="common">White truffle</name>
    <dbReference type="NCBI Taxonomy" id="42251"/>
    <lineage>
        <taxon>Eukaryota</taxon>
        <taxon>Fungi</taxon>
        <taxon>Dikarya</taxon>
        <taxon>Ascomycota</taxon>
        <taxon>Pezizomycotina</taxon>
        <taxon>Pezizomycetes</taxon>
        <taxon>Pezizales</taxon>
        <taxon>Tuberaceae</taxon>
        <taxon>Tuber</taxon>
    </lineage>
</organism>
<keyword evidence="3" id="KW-0862">Zinc</keyword>
<comment type="caution">
    <text evidence="8">The sequence shown here is derived from an EMBL/GenBank/DDBJ whole genome shotgun (WGS) entry which is preliminary data.</text>
</comment>
<feature type="region of interest" description="Disordered" evidence="6">
    <location>
        <begin position="526"/>
        <end position="559"/>
    </location>
</feature>
<dbReference type="GO" id="GO:0006325">
    <property type="term" value="P:chromatin organization"/>
    <property type="evidence" value="ECO:0007669"/>
    <property type="project" value="UniProtKB-KW"/>
</dbReference>
<dbReference type="InterPro" id="IPR001965">
    <property type="entry name" value="Znf_PHD"/>
</dbReference>
<feature type="compositionally biased region" description="Polar residues" evidence="6">
    <location>
        <begin position="143"/>
        <end position="168"/>
    </location>
</feature>
<feature type="region of interest" description="Disordered" evidence="6">
    <location>
        <begin position="911"/>
        <end position="942"/>
    </location>
</feature>
<dbReference type="GO" id="GO:0070210">
    <property type="term" value="C:Rpd3L-Expanded complex"/>
    <property type="evidence" value="ECO:0007669"/>
    <property type="project" value="TreeGrafter"/>
</dbReference>
<evidence type="ECO:0000256" key="2">
    <source>
        <dbReference type="ARBA" id="ARBA00022771"/>
    </source>
</evidence>